<comment type="caution">
    <text evidence="2">The sequence shown here is derived from an EMBL/GenBank/DDBJ whole genome shotgun (WGS) entry which is preliminary data.</text>
</comment>
<gene>
    <name evidence="2" type="ORF">NLJ89_g5336</name>
</gene>
<dbReference type="AlphaFoldDB" id="A0A9W8K181"/>
<evidence type="ECO:0000256" key="1">
    <source>
        <dbReference type="SAM" id="SignalP"/>
    </source>
</evidence>
<feature type="chain" id="PRO_5040765450" evidence="1">
    <location>
        <begin position="20"/>
        <end position="246"/>
    </location>
</feature>
<reference evidence="2" key="1">
    <citation type="submission" date="2022-07" db="EMBL/GenBank/DDBJ databases">
        <title>Genome Sequence of Agrocybe chaxingu.</title>
        <authorList>
            <person name="Buettner E."/>
        </authorList>
    </citation>
    <scope>NUCLEOTIDE SEQUENCE</scope>
    <source>
        <strain evidence="2">MP-N11</strain>
    </source>
</reference>
<dbReference type="Proteomes" id="UP001148786">
    <property type="component" value="Unassembled WGS sequence"/>
</dbReference>
<evidence type="ECO:0000313" key="3">
    <source>
        <dbReference type="Proteomes" id="UP001148786"/>
    </source>
</evidence>
<proteinExistence type="predicted"/>
<evidence type="ECO:0000313" key="2">
    <source>
        <dbReference type="EMBL" id="KAJ3509226.1"/>
    </source>
</evidence>
<organism evidence="2 3">
    <name type="scientific">Agrocybe chaxingu</name>
    <dbReference type="NCBI Taxonomy" id="84603"/>
    <lineage>
        <taxon>Eukaryota</taxon>
        <taxon>Fungi</taxon>
        <taxon>Dikarya</taxon>
        <taxon>Basidiomycota</taxon>
        <taxon>Agaricomycotina</taxon>
        <taxon>Agaricomycetes</taxon>
        <taxon>Agaricomycetidae</taxon>
        <taxon>Agaricales</taxon>
        <taxon>Agaricineae</taxon>
        <taxon>Strophariaceae</taxon>
        <taxon>Agrocybe</taxon>
    </lineage>
</organism>
<keyword evidence="3" id="KW-1185">Reference proteome</keyword>
<feature type="signal peptide" evidence="1">
    <location>
        <begin position="1"/>
        <end position="19"/>
    </location>
</feature>
<sequence length="246" mass="24413">MKFSLLSSVVAIAAIQTGAINIPISSIPISQAAAAAPSTDNGTVGIYPWPSTVVAIPAGTGSTYIGGPTTVTVGPSPCIVLVSSSAYPTANPVTVYTIAPSSVVVAPTITVPTVTFATSTVAITAFPDSENWNHTVSSIFASASPLISSFLPPVITATVYPSSGLFTTVYPTVYPGPSSLPICPIYGGTTSAVLNATSAVSSVSGTPSGTSQNLNNQDQNTGSATAVRSGMAGVAVGLVTAFAVLL</sequence>
<keyword evidence="1" id="KW-0732">Signal</keyword>
<accession>A0A9W8K181</accession>
<dbReference type="EMBL" id="JANKHO010000494">
    <property type="protein sequence ID" value="KAJ3509226.1"/>
    <property type="molecule type" value="Genomic_DNA"/>
</dbReference>
<protein>
    <submittedName>
        <fullName evidence="2">Uncharacterized protein</fullName>
    </submittedName>
</protein>
<name>A0A9W8K181_9AGAR</name>